<evidence type="ECO:0000313" key="12">
    <source>
        <dbReference type="EMBL" id="RLU16508.1"/>
    </source>
</evidence>
<evidence type="ECO:0000256" key="7">
    <source>
        <dbReference type="ARBA" id="ARBA00047984"/>
    </source>
</evidence>
<dbReference type="GO" id="GO:0005730">
    <property type="term" value="C:nucleolus"/>
    <property type="evidence" value="ECO:0007669"/>
    <property type="project" value="TreeGrafter"/>
</dbReference>
<organism evidence="12 13">
    <name type="scientific">Ooceraea biroi</name>
    <name type="common">Clonal raider ant</name>
    <name type="synonym">Cerapachys biroi</name>
    <dbReference type="NCBI Taxonomy" id="2015173"/>
    <lineage>
        <taxon>Eukaryota</taxon>
        <taxon>Metazoa</taxon>
        <taxon>Ecdysozoa</taxon>
        <taxon>Arthropoda</taxon>
        <taxon>Hexapoda</taxon>
        <taxon>Insecta</taxon>
        <taxon>Pterygota</taxon>
        <taxon>Neoptera</taxon>
        <taxon>Endopterygota</taxon>
        <taxon>Hymenoptera</taxon>
        <taxon>Apocrita</taxon>
        <taxon>Aculeata</taxon>
        <taxon>Formicoidea</taxon>
        <taxon>Formicidae</taxon>
        <taxon>Dorylinae</taxon>
        <taxon>Ooceraea</taxon>
    </lineage>
</organism>
<evidence type="ECO:0000256" key="5">
    <source>
        <dbReference type="ARBA" id="ARBA00022806"/>
    </source>
</evidence>
<accession>A0A3L8D9C7</accession>
<dbReference type="EC" id="3.6.4.13" evidence="2"/>
<feature type="region of interest" description="Disordered" evidence="9">
    <location>
        <begin position="560"/>
        <end position="590"/>
    </location>
</feature>
<dbReference type="SMART" id="SM00490">
    <property type="entry name" value="HELICc"/>
    <property type="match status" value="1"/>
</dbReference>
<dbReference type="GO" id="GO:0005524">
    <property type="term" value="F:ATP binding"/>
    <property type="evidence" value="ECO:0007669"/>
    <property type="project" value="UniProtKB-KW"/>
</dbReference>
<keyword evidence="3" id="KW-0547">Nucleotide-binding</keyword>
<dbReference type="CDD" id="cd18791">
    <property type="entry name" value="SF2_C_RHA"/>
    <property type="match status" value="1"/>
</dbReference>
<dbReference type="PANTHER" id="PTHR18934:SF99">
    <property type="entry name" value="ATP-DEPENDENT RNA HELICASE DHX37-RELATED"/>
    <property type="match status" value="1"/>
</dbReference>
<evidence type="ECO:0000256" key="9">
    <source>
        <dbReference type="SAM" id="MobiDB-lite"/>
    </source>
</evidence>
<dbReference type="Pfam" id="PF23362">
    <property type="entry name" value="DHX37_C"/>
    <property type="match status" value="1"/>
</dbReference>
<dbReference type="GO" id="GO:0000462">
    <property type="term" value="P:maturation of SSU-rRNA from tricistronic rRNA transcript (SSU-rRNA, 5.8S rRNA, LSU-rRNA)"/>
    <property type="evidence" value="ECO:0007669"/>
    <property type="project" value="TreeGrafter"/>
</dbReference>
<dbReference type="PROSITE" id="PS51192">
    <property type="entry name" value="HELICASE_ATP_BIND_1"/>
    <property type="match status" value="1"/>
</dbReference>
<dbReference type="SMART" id="SM00487">
    <property type="entry name" value="DEXDc"/>
    <property type="match status" value="1"/>
</dbReference>
<dbReference type="InterPro" id="IPR001650">
    <property type="entry name" value="Helicase_C-like"/>
</dbReference>
<feature type="domain" description="Helicase ATP-binding" evidence="10">
    <location>
        <begin position="320"/>
        <end position="486"/>
    </location>
</feature>
<dbReference type="Pfam" id="PF07717">
    <property type="entry name" value="OB_NTP_bind"/>
    <property type="match status" value="1"/>
</dbReference>
<dbReference type="GO" id="GO:0003724">
    <property type="term" value="F:RNA helicase activity"/>
    <property type="evidence" value="ECO:0007669"/>
    <property type="project" value="UniProtKB-EC"/>
</dbReference>
<dbReference type="Proteomes" id="UP000279307">
    <property type="component" value="Chromosome 11"/>
</dbReference>
<keyword evidence="5" id="KW-0347">Helicase</keyword>
<dbReference type="Gene3D" id="3.40.50.300">
    <property type="entry name" value="P-loop containing nucleotide triphosphate hydrolases"/>
    <property type="match status" value="2"/>
</dbReference>
<dbReference type="InterPro" id="IPR048333">
    <property type="entry name" value="HA2_WH"/>
</dbReference>
<feature type="region of interest" description="Disordered" evidence="9">
    <location>
        <begin position="232"/>
        <end position="258"/>
    </location>
</feature>
<dbReference type="AlphaFoldDB" id="A0A3L8D9C7"/>
<evidence type="ECO:0000259" key="11">
    <source>
        <dbReference type="PROSITE" id="PS51194"/>
    </source>
</evidence>
<evidence type="ECO:0000256" key="1">
    <source>
        <dbReference type="ARBA" id="ARBA00008792"/>
    </source>
</evidence>
<evidence type="ECO:0000313" key="13">
    <source>
        <dbReference type="Proteomes" id="UP000279307"/>
    </source>
</evidence>
<dbReference type="PROSITE" id="PS00690">
    <property type="entry name" value="DEAH_ATP_HELICASE"/>
    <property type="match status" value="1"/>
</dbReference>
<dbReference type="Pfam" id="PF00270">
    <property type="entry name" value="DEAD"/>
    <property type="match status" value="1"/>
</dbReference>
<dbReference type="SMART" id="SM00847">
    <property type="entry name" value="HA2"/>
    <property type="match status" value="1"/>
</dbReference>
<evidence type="ECO:0000256" key="6">
    <source>
        <dbReference type="ARBA" id="ARBA00022840"/>
    </source>
</evidence>
<feature type="coiled-coil region" evidence="8">
    <location>
        <begin position="71"/>
        <end position="141"/>
    </location>
</feature>
<keyword evidence="4" id="KW-0378">Hydrolase</keyword>
<evidence type="ECO:0000256" key="4">
    <source>
        <dbReference type="ARBA" id="ARBA00022801"/>
    </source>
</evidence>
<dbReference type="InterPro" id="IPR011545">
    <property type="entry name" value="DEAD/DEAH_box_helicase_dom"/>
</dbReference>
<dbReference type="InterPro" id="IPR011709">
    <property type="entry name" value="DEAD-box_helicase_OB_fold"/>
</dbReference>
<comment type="catalytic activity">
    <reaction evidence="7">
        <text>ATP + H2O = ADP + phosphate + H(+)</text>
        <dbReference type="Rhea" id="RHEA:13065"/>
        <dbReference type="ChEBI" id="CHEBI:15377"/>
        <dbReference type="ChEBI" id="CHEBI:15378"/>
        <dbReference type="ChEBI" id="CHEBI:30616"/>
        <dbReference type="ChEBI" id="CHEBI:43474"/>
        <dbReference type="ChEBI" id="CHEBI:456216"/>
        <dbReference type="EC" id="3.6.4.13"/>
    </reaction>
</comment>
<dbReference type="InterPro" id="IPR014001">
    <property type="entry name" value="Helicase_ATP-bd"/>
</dbReference>
<dbReference type="GO" id="GO:0016787">
    <property type="term" value="F:hydrolase activity"/>
    <property type="evidence" value="ECO:0007669"/>
    <property type="project" value="UniProtKB-KW"/>
</dbReference>
<feature type="compositionally biased region" description="Acidic residues" evidence="9">
    <location>
        <begin position="576"/>
        <end position="589"/>
    </location>
</feature>
<proteinExistence type="inferred from homology"/>
<dbReference type="Pfam" id="PF04408">
    <property type="entry name" value="WHD_HA2"/>
    <property type="match status" value="1"/>
</dbReference>
<feature type="compositionally biased region" description="Basic and acidic residues" evidence="9">
    <location>
        <begin position="563"/>
        <end position="575"/>
    </location>
</feature>
<name>A0A3L8D9C7_OOCBI</name>
<sequence length="1211" mass="139316">MGKKRGYNWEARAGGNVQINDSTTNEIQVDIKHRVDHYDDCNTFVLPSKKRNTKKVDHRVTKTPLLSKKRRKELEKVIEKKKKKLQRAALLERLAKHNAQRASSSEQQHYVSVIDYQNKGRKRFLRELKKSEIKHEAIKEEKNCVETVPEIQEDPSEQQHESTTNMYESEMQHEADGIEENCDETVRPAKKRCRRKPKWMREPKKPDLSAVYRQMLAEGIAPENIIGFENYSDTSDDDVPDSTVAPKITPQQSNKTNEGLNKTVESQDVQIVAEPQKPVEIVPQATKVATPAVFVPVNRKPDIEKERLKLPICAEEQHIMETINDNPVVIITGETGSGKTTQVPQFLYEAGYARERTIGITEPRRVAAMSMSKRVAEEMNLTQDEVSYLIRFEGNVTDKTKIKFMTDGVLLQEIKTDVLLKKYSAIIVDEAHECSVHTDMLIGFLSRIVLQRKKRNDPLKVIIMSATLRIEQYIQNQKLFPVKPPLITIEGRQFPVKTSFNRQTKKDYVDEAFYRAVKIHKEESEGGILIFLTGQQEIHRLVNRLRKAFPLKKYNKIQTNLAHPEKNKTLTKETTNEESSEEDNSEDEFERQAMEALHRNKRRRRQHVLPTINLDDYSAISHDNKHEDSAQDTDEFEDMDGEQVMDFIGLGSAEPMWVLPLYSLLDSREQAKIFESPPEGCRLCVVATNIAETSLTIPKVRYVIDSGYCKVKRYDKVTGVSTFDISYISKAAAEQRAGRAGRTTPGCCYRLYSAAVFHNEFKEYDQPEIQRRPLDDLVLELKAMNLDYIMHFPFPTQPDIEQLKAAMDRLTILGALEPPKKKEEIYRTQITPLGRQMASFPVAPRYGKMLVLSRRKHLVKYIICVVAGLSVPQLFEAFGECKNKWLQSHYQWAGEGHSFLMGDLMVLLKAIMGAEHVGPVKNKLEAFCKEHGLRHKALVEARKLRRQLIDEINSSVPNSNLTIDPEMQPPSDEEAKFLRKVILAGMADQVAKKISPDEMPEGQKKTWKHAYRTPEMEEPVFMHSSCVLRQTDPEWVVYQEVYEVDKKMYMRGVTAIEPEWLPRFAPTLCNMDDPSNDEPPIYYPSTGKVMCRVSGTFGKAAWKLPMVYIEYPPSSNAVKWFACFFLEGEVCPKLKRFAPLLLSQPRSMTKSWAKFIPRTQAILQPLTNHTILCKDKVREMWDSDKRFLLSQYQMWLPSSVHAEVARLWPPL</sequence>
<gene>
    <name evidence="12" type="ORF">DMN91_010576</name>
</gene>
<dbReference type="InterPro" id="IPR027417">
    <property type="entry name" value="P-loop_NTPase"/>
</dbReference>
<evidence type="ECO:0000259" key="10">
    <source>
        <dbReference type="PROSITE" id="PS51192"/>
    </source>
</evidence>
<comment type="similarity">
    <text evidence="1">Belongs to the DEAD box helicase family. DEAH subfamily.</text>
</comment>
<evidence type="ECO:0000256" key="3">
    <source>
        <dbReference type="ARBA" id="ARBA00022741"/>
    </source>
</evidence>
<dbReference type="OrthoDB" id="10025033at2759"/>
<dbReference type="GO" id="GO:0003723">
    <property type="term" value="F:RNA binding"/>
    <property type="evidence" value="ECO:0007669"/>
    <property type="project" value="TreeGrafter"/>
</dbReference>
<dbReference type="PROSITE" id="PS51194">
    <property type="entry name" value="HELICASE_CTER"/>
    <property type="match status" value="1"/>
</dbReference>
<keyword evidence="8" id="KW-0175">Coiled coil</keyword>
<evidence type="ECO:0000256" key="8">
    <source>
        <dbReference type="SAM" id="Coils"/>
    </source>
</evidence>
<dbReference type="SUPFAM" id="SSF52540">
    <property type="entry name" value="P-loop containing nucleoside triphosphate hydrolases"/>
    <property type="match status" value="1"/>
</dbReference>
<comment type="caution">
    <text evidence="12">The sequence shown here is derived from an EMBL/GenBank/DDBJ whole genome shotgun (WGS) entry which is preliminary data.</text>
</comment>
<dbReference type="InterPro" id="IPR002464">
    <property type="entry name" value="DNA/RNA_helicase_DEAH_CS"/>
</dbReference>
<keyword evidence="6" id="KW-0067">ATP-binding</keyword>
<dbReference type="InterPro" id="IPR056371">
    <property type="entry name" value="DHX37-like_C"/>
</dbReference>
<protein>
    <recommendedName>
        <fullName evidence="2">RNA helicase</fullName>
        <ecNumber evidence="2">3.6.4.13</ecNumber>
    </recommendedName>
</protein>
<reference evidence="12 13" key="1">
    <citation type="journal article" date="2018" name="Genome Res.">
        <title>The genomic architecture and molecular evolution of ant odorant receptors.</title>
        <authorList>
            <person name="McKenzie S.K."/>
            <person name="Kronauer D.J.C."/>
        </authorList>
    </citation>
    <scope>NUCLEOTIDE SEQUENCE [LARGE SCALE GENOMIC DNA]</scope>
    <source>
        <strain evidence="12">Clonal line C1</strain>
    </source>
</reference>
<evidence type="ECO:0000256" key="2">
    <source>
        <dbReference type="ARBA" id="ARBA00012552"/>
    </source>
</evidence>
<feature type="compositionally biased region" description="Polar residues" evidence="9">
    <location>
        <begin position="249"/>
        <end position="258"/>
    </location>
</feature>
<dbReference type="Pfam" id="PF21010">
    <property type="entry name" value="HA2_C"/>
    <property type="match status" value="1"/>
</dbReference>
<dbReference type="FunFam" id="3.40.50.300:FF:000637">
    <property type="entry name" value="ATP-dependent RNA helicase DHX37/DHR1"/>
    <property type="match status" value="1"/>
</dbReference>
<dbReference type="CDD" id="cd17982">
    <property type="entry name" value="DEXHc_DHX37"/>
    <property type="match status" value="1"/>
</dbReference>
<dbReference type="Gene3D" id="1.20.120.1080">
    <property type="match status" value="1"/>
</dbReference>
<dbReference type="InterPro" id="IPR007502">
    <property type="entry name" value="Helicase-assoc_dom"/>
</dbReference>
<feature type="domain" description="Helicase C-terminal" evidence="11">
    <location>
        <begin position="613"/>
        <end position="785"/>
    </location>
</feature>
<dbReference type="EMBL" id="QOIP01000011">
    <property type="protein sequence ID" value="RLU16508.1"/>
    <property type="molecule type" value="Genomic_DNA"/>
</dbReference>
<dbReference type="PANTHER" id="PTHR18934">
    <property type="entry name" value="ATP-DEPENDENT RNA HELICASE"/>
    <property type="match status" value="1"/>
</dbReference>
<dbReference type="Pfam" id="PF00271">
    <property type="entry name" value="Helicase_C"/>
    <property type="match status" value="1"/>
</dbReference>